<dbReference type="HOGENOM" id="CLU_2541456_0_0_11"/>
<name>N0E689_9MICO</name>
<dbReference type="STRING" id="1193181.BN10_800028"/>
<comment type="caution">
    <text evidence="2">The sequence shown here is derived from an EMBL/GenBank/DDBJ whole genome shotgun (WGS) entry which is preliminary data.</text>
</comment>
<feature type="region of interest" description="Disordered" evidence="1">
    <location>
        <begin position="46"/>
        <end position="83"/>
    </location>
</feature>
<feature type="compositionally biased region" description="Low complexity" evidence="1">
    <location>
        <begin position="67"/>
        <end position="83"/>
    </location>
</feature>
<evidence type="ECO:0000256" key="1">
    <source>
        <dbReference type="SAM" id="MobiDB-lite"/>
    </source>
</evidence>
<evidence type="ECO:0000313" key="3">
    <source>
        <dbReference type="Proteomes" id="UP000013167"/>
    </source>
</evidence>
<sequence length="83" mass="8644">MAHQLAAEGAAVLVLVDWHAERLAAAATAIREKTPQVKIDSHVVDLGRRGSSMPSSPTSAGPMRRWTCSSTTPASACSAASTR</sequence>
<organism evidence="2 3">
    <name type="scientific">Phycicoccus elongatus Lp2</name>
    <dbReference type="NCBI Taxonomy" id="1193181"/>
    <lineage>
        <taxon>Bacteria</taxon>
        <taxon>Bacillati</taxon>
        <taxon>Actinomycetota</taxon>
        <taxon>Actinomycetes</taxon>
        <taxon>Micrococcales</taxon>
        <taxon>Intrasporangiaceae</taxon>
        <taxon>Phycicoccus</taxon>
    </lineage>
</organism>
<dbReference type="EMBL" id="CAIZ01000153">
    <property type="protein sequence ID" value="CCH71124.1"/>
    <property type="molecule type" value="Genomic_DNA"/>
</dbReference>
<dbReference type="Proteomes" id="UP000013167">
    <property type="component" value="Unassembled WGS sequence"/>
</dbReference>
<dbReference type="AlphaFoldDB" id="N0E689"/>
<dbReference type="Gene3D" id="3.40.50.720">
    <property type="entry name" value="NAD(P)-binding Rossmann-like Domain"/>
    <property type="match status" value="1"/>
</dbReference>
<keyword evidence="3" id="KW-1185">Reference proteome</keyword>
<proteinExistence type="predicted"/>
<reference evidence="2 3" key="1">
    <citation type="journal article" date="2013" name="ISME J.">
        <title>A metabolic model for members of the genus Tetrasphaera involved in enhanced biological phosphorus removal.</title>
        <authorList>
            <person name="Kristiansen R."/>
            <person name="Nguyen H.T.T."/>
            <person name="Saunders A.M."/>
            <person name="Nielsen J.L."/>
            <person name="Wimmer R."/>
            <person name="Le V.Q."/>
            <person name="McIlroy S.J."/>
            <person name="Petrovski S."/>
            <person name="Seviour R.J."/>
            <person name="Calteau A."/>
            <person name="Nielsen K.L."/>
            <person name="Nielsen P.H."/>
        </authorList>
    </citation>
    <scope>NUCLEOTIDE SEQUENCE [LARGE SCALE GENOMIC DNA]</scope>
    <source>
        <strain evidence="2 3">Lp2</strain>
    </source>
</reference>
<evidence type="ECO:0000313" key="2">
    <source>
        <dbReference type="EMBL" id="CCH71124.1"/>
    </source>
</evidence>
<accession>N0E689</accession>
<protein>
    <submittedName>
        <fullName evidence="2">Uncharacterized protein</fullName>
    </submittedName>
</protein>
<gene>
    <name evidence="2" type="ORF">BN10_800028</name>
</gene>